<dbReference type="InterPro" id="IPR019933">
    <property type="entry name" value="DivIVA_domain"/>
</dbReference>
<evidence type="ECO:0000313" key="8">
    <source>
        <dbReference type="Proteomes" id="UP000617979"/>
    </source>
</evidence>
<gene>
    <name evidence="7" type="ORF">GCM10007416_16620</name>
</gene>
<dbReference type="InterPro" id="IPR007793">
    <property type="entry name" value="DivIVA_fam"/>
</dbReference>
<evidence type="ECO:0000256" key="2">
    <source>
        <dbReference type="ARBA" id="ARBA00009008"/>
    </source>
</evidence>
<evidence type="ECO:0008006" key="9">
    <source>
        <dbReference type="Google" id="ProtNLM"/>
    </source>
</evidence>
<evidence type="ECO:0000256" key="4">
    <source>
        <dbReference type="ARBA" id="ARBA00022618"/>
    </source>
</evidence>
<dbReference type="Pfam" id="PF05103">
    <property type="entry name" value="DivIVA"/>
    <property type="match status" value="2"/>
</dbReference>
<organism evidence="7 8">
    <name type="scientific">Kroppenstedtia guangzhouensis</name>
    <dbReference type="NCBI Taxonomy" id="1274356"/>
    <lineage>
        <taxon>Bacteria</taxon>
        <taxon>Bacillati</taxon>
        <taxon>Bacillota</taxon>
        <taxon>Bacilli</taxon>
        <taxon>Bacillales</taxon>
        <taxon>Thermoactinomycetaceae</taxon>
        <taxon>Kroppenstedtia</taxon>
    </lineage>
</organism>
<sequence length="101" mass="12047">MLTLLDLHNKEFRMTFRGYDREEVDAYMIQVIETYETMTQRADWLLEQGVPVTAEGKQLLSPMEIHNQEFKIKFRGYDMDEVNVFLDRVIQSMEPLIKEKA</sequence>
<protein>
    <recommendedName>
        <fullName evidence="9">DivIVA domain-containing protein</fullName>
    </recommendedName>
</protein>
<name>A0ABQ1GI85_9BACL</name>
<dbReference type="EMBL" id="BMEX01000004">
    <property type="protein sequence ID" value="GGA44144.1"/>
    <property type="molecule type" value="Genomic_DNA"/>
</dbReference>
<keyword evidence="5" id="KW-0175">Coiled coil</keyword>
<evidence type="ECO:0000256" key="1">
    <source>
        <dbReference type="ARBA" id="ARBA00004496"/>
    </source>
</evidence>
<accession>A0ABQ1GI85</accession>
<comment type="subcellular location">
    <subcellularLocation>
        <location evidence="1">Cytoplasm</location>
    </subcellularLocation>
</comment>
<dbReference type="NCBIfam" id="TIGR03544">
    <property type="entry name" value="DivI1A_domain"/>
    <property type="match status" value="2"/>
</dbReference>
<reference evidence="8" key="1">
    <citation type="journal article" date="2019" name="Int. J. Syst. Evol. Microbiol.">
        <title>The Global Catalogue of Microorganisms (GCM) 10K type strain sequencing project: providing services to taxonomists for standard genome sequencing and annotation.</title>
        <authorList>
            <consortium name="The Broad Institute Genomics Platform"/>
            <consortium name="The Broad Institute Genome Sequencing Center for Infectious Disease"/>
            <person name="Wu L."/>
            <person name="Ma J."/>
        </authorList>
    </citation>
    <scope>NUCLEOTIDE SEQUENCE [LARGE SCALE GENOMIC DNA]</scope>
    <source>
        <strain evidence="8">CGMCC 1.12404</strain>
    </source>
</reference>
<keyword evidence="6" id="KW-0131">Cell cycle</keyword>
<evidence type="ECO:0000313" key="7">
    <source>
        <dbReference type="EMBL" id="GGA44144.1"/>
    </source>
</evidence>
<comment type="similarity">
    <text evidence="2">Belongs to the DivIVA family.</text>
</comment>
<dbReference type="PANTHER" id="PTHR35794:SF2">
    <property type="entry name" value="CELL DIVISION PROTEIN DIVIVA"/>
    <property type="match status" value="1"/>
</dbReference>
<keyword evidence="4" id="KW-0132">Cell division</keyword>
<proteinExistence type="inferred from homology"/>
<keyword evidence="8" id="KW-1185">Reference proteome</keyword>
<evidence type="ECO:0000256" key="5">
    <source>
        <dbReference type="ARBA" id="ARBA00023054"/>
    </source>
</evidence>
<dbReference type="Proteomes" id="UP000617979">
    <property type="component" value="Unassembled WGS sequence"/>
</dbReference>
<dbReference type="Gene3D" id="6.10.250.660">
    <property type="match status" value="2"/>
</dbReference>
<evidence type="ECO:0000256" key="6">
    <source>
        <dbReference type="ARBA" id="ARBA00023306"/>
    </source>
</evidence>
<evidence type="ECO:0000256" key="3">
    <source>
        <dbReference type="ARBA" id="ARBA00022490"/>
    </source>
</evidence>
<comment type="caution">
    <text evidence="7">The sequence shown here is derived from an EMBL/GenBank/DDBJ whole genome shotgun (WGS) entry which is preliminary data.</text>
</comment>
<dbReference type="PANTHER" id="PTHR35794">
    <property type="entry name" value="CELL DIVISION PROTEIN DIVIVA"/>
    <property type="match status" value="1"/>
</dbReference>
<keyword evidence="3" id="KW-0963">Cytoplasm</keyword>